<name>A0ABU4VP37_9ACTN</name>
<dbReference type="RefSeq" id="WP_319954694.1">
    <property type="nucleotide sequence ID" value="NZ_JAXAVX010000006.1"/>
</dbReference>
<evidence type="ECO:0000313" key="2">
    <source>
        <dbReference type="Proteomes" id="UP001277761"/>
    </source>
</evidence>
<gene>
    <name evidence="1" type="ORF">SK069_13115</name>
</gene>
<protein>
    <recommendedName>
        <fullName evidence="3">SPOR domain-containing protein</fullName>
    </recommendedName>
</protein>
<keyword evidence="2" id="KW-1185">Reference proteome</keyword>
<organism evidence="1 2">
    <name type="scientific">Patulibacter brassicae</name>
    <dbReference type="NCBI Taxonomy" id="1705717"/>
    <lineage>
        <taxon>Bacteria</taxon>
        <taxon>Bacillati</taxon>
        <taxon>Actinomycetota</taxon>
        <taxon>Thermoleophilia</taxon>
        <taxon>Solirubrobacterales</taxon>
        <taxon>Patulibacteraceae</taxon>
        <taxon>Patulibacter</taxon>
    </lineage>
</organism>
<evidence type="ECO:0000313" key="1">
    <source>
        <dbReference type="EMBL" id="MDX8152540.1"/>
    </source>
</evidence>
<reference evidence="1 2" key="1">
    <citation type="submission" date="2023-11" db="EMBL/GenBank/DDBJ databases">
        <authorList>
            <person name="Xu M."/>
            <person name="Jiang T."/>
        </authorList>
    </citation>
    <scope>NUCLEOTIDE SEQUENCE [LARGE SCALE GENOMIC DNA]</scope>
    <source>
        <strain evidence="1 2">SD</strain>
    </source>
</reference>
<dbReference type="Proteomes" id="UP001277761">
    <property type="component" value="Unassembled WGS sequence"/>
</dbReference>
<sequence>MAEVRLTVQATDAEREQVRESLGVADDVVAVRPLDDGSMVLRLAGYDRPQAESRAQEVARTAAAAVGLAPTAIRVDGEGWSFGEDGVDA</sequence>
<comment type="caution">
    <text evidence="1">The sequence shown here is derived from an EMBL/GenBank/DDBJ whole genome shotgun (WGS) entry which is preliminary data.</text>
</comment>
<proteinExistence type="predicted"/>
<dbReference type="EMBL" id="JAXAVX010000006">
    <property type="protein sequence ID" value="MDX8152540.1"/>
    <property type="molecule type" value="Genomic_DNA"/>
</dbReference>
<evidence type="ECO:0008006" key="3">
    <source>
        <dbReference type="Google" id="ProtNLM"/>
    </source>
</evidence>
<accession>A0ABU4VP37</accession>